<evidence type="ECO:0000313" key="8">
    <source>
        <dbReference type="Proteomes" id="UP001524502"/>
    </source>
</evidence>
<dbReference type="EMBL" id="JANFXK010000241">
    <property type="protein sequence ID" value="MCQ4638781.1"/>
    <property type="molecule type" value="Genomic_DNA"/>
</dbReference>
<keyword evidence="5 6" id="KW-0472">Membrane</keyword>
<name>A0ABT1RU94_9FIRM</name>
<dbReference type="Proteomes" id="UP001524502">
    <property type="component" value="Unassembled WGS sequence"/>
</dbReference>
<feature type="non-terminal residue" evidence="7">
    <location>
        <position position="74"/>
    </location>
</feature>
<evidence type="ECO:0000256" key="1">
    <source>
        <dbReference type="ARBA" id="ARBA00004651"/>
    </source>
</evidence>
<feature type="non-terminal residue" evidence="7">
    <location>
        <position position="1"/>
    </location>
</feature>
<dbReference type="RefSeq" id="WP_420314520.1">
    <property type="nucleotide sequence ID" value="NZ_JANFXK010000241.1"/>
</dbReference>
<keyword evidence="2" id="KW-1003">Cell membrane</keyword>
<sequence>KKTTKNNIITYALVIAAFVIMQSLINAGSISSLLEGLMVPLCIYIIMAVSLNLVVGVLGELSLGHAGFMCVGAF</sequence>
<gene>
    <name evidence="7" type="ORF">NE619_18820</name>
</gene>
<dbReference type="InterPro" id="IPR001851">
    <property type="entry name" value="ABC_transp_permease"/>
</dbReference>
<feature type="transmembrane region" description="Helical" evidence="6">
    <location>
        <begin position="37"/>
        <end position="59"/>
    </location>
</feature>
<protein>
    <submittedName>
        <fullName evidence="7">Branched-chain amino acid ABC transporter permease</fullName>
    </submittedName>
</protein>
<reference evidence="7 8" key="1">
    <citation type="submission" date="2022-06" db="EMBL/GenBank/DDBJ databases">
        <title>Isolation of gut microbiota from human fecal samples.</title>
        <authorList>
            <person name="Pamer E.G."/>
            <person name="Barat B."/>
            <person name="Waligurski E."/>
            <person name="Medina S."/>
            <person name="Paddock L."/>
            <person name="Mostad J."/>
        </authorList>
    </citation>
    <scope>NUCLEOTIDE SEQUENCE [LARGE SCALE GENOMIC DNA]</scope>
    <source>
        <strain evidence="7 8">SL.3.17</strain>
    </source>
</reference>
<feature type="transmembrane region" description="Helical" evidence="6">
    <location>
        <begin position="7"/>
        <end position="25"/>
    </location>
</feature>
<evidence type="ECO:0000256" key="2">
    <source>
        <dbReference type="ARBA" id="ARBA00022475"/>
    </source>
</evidence>
<organism evidence="7 8">
    <name type="scientific">Anaerovorax odorimutans</name>
    <dbReference type="NCBI Taxonomy" id="109327"/>
    <lineage>
        <taxon>Bacteria</taxon>
        <taxon>Bacillati</taxon>
        <taxon>Bacillota</taxon>
        <taxon>Clostridia</taxon>
        <taxon>Peptostreptococcales</taxon>
        <taxon>Anaerovoracaceae</taxon>
        <taxon>Anaerovorax</taxon>
    </lineage>
</organism>
<keyword evidence="4 6" id="KW-1133">Transmembrane helix</keyword>
<evidence type="ECO:0000313" key="7">
    <source>
        <dbReference type="EMBL" id="MCQ4638781.1"/>
    </source>
</evidence>
<keyword evidence="3 6" id="KW-0812">Transmembrane</keyword>
<evidence type="ECO:0000256" key="3">
    <source>
        <dbReference type="ARBA" id="ARBA00022692"/>
    </source>
</evidence>
<comment type="subcellular location">
    <subcellularLocation>
        <location evidence="1">Cell membrane</location>
        <topology evidence="1">Multi-pass membrane protein</topology>
    </subcellularLocation>
</comment>
<accession>A0ABT1RU94</accession>
<comment type="caution">
    <text evidence="7">The sequence shown here is derived from an EMBL/GenBank/DDBJ whole genome shotgun (WGS) entry which is preliminary data.</text>
</comment>
<keyword evidence="8" id="KW-1185">Reference proteome</keyword>
<evidence type="ECO:0000256" key="6">
    <source>
        <dbReference type="SAM" id="Phobius"/>
    </source>
</evidence>
<evidence type="ECO:0000256" key="4">
    <source>
        <dbReference type="ARBA" id="ARBA00022989"/>
    </source>
</evidence>
<dbReference type="Pfam" id="PF02653">
    <property type="entry name" value="BPD_transp_2"/>
    <property type="match status" value="1"/>
</dbReference>
<proteinExistence type="predicted"/>
<evidence type="ECO:0000256" key="5">
    <source>
        <dbReference type="ARBA" id="ARBA00023136"/>
    </source>
</evidence>